<dbReference type="EMBL" id="NCKW01007827">
    <property type="protein sequence ID" value="POM69724.1"/>
    <property type="molecule type" value="Genomic_DNA"/>
</dbReference>
<evidence type="ECO:0000313" key="2">
    <source>
        <dbReference type="Proteomes" id="UP000237271"/>
    </source>
</evidence>
<sequence length="62" mass="7435">MVAKKQPLLYILRTWIQLRKYNPKVRIQQLNIMVDDAKAYQWYLVMMFLKEVGTIEKTSSSN</sequence>
<name>A0A2P4XVY9_9STRA</name>
<organism evidence="1 2">
    <name type="scientific">Phytophthora palmivora</name>
    <dbReference type="NCBI Taxonomy" id="4796"/>
    <lineage>
        <taxon>Eukaryota</taxon>
        <taxon>Sar</taxon>
        <taxon>Stramenopiles</taxon>
        <taxon>Oomycota</taxon>
        <taxon>Peronosporomycetes</taxon>
        <taxon>Peronosporales</taxon>
        <taxon>Peronosporaceae</taxon>
        <taxon>Phytophthora</taxon>
    </lineage>
</organism>
<comment type="caution">
    <text evidence="1">The sequence shown here is derived from an EMBL/GenBank/DDBJ whole genome shotgun (WGS) entry which is preliminary data.</text>
</comment>
<dbReference type="AlphaFoldDB" id="A0A2P4XVY9"/>
<protein>
    <submittedName>
        <fullName evidence="1">Uncharacterized protein</fullName>
    </submittedName>
</protein>
<accession>A0A2P4XVY9</accession>
<gene>
    <name evidence="1" type="ORF">PHPALM_13978</name>
</gene>
<keyword evidence="2" id="KW-1185">Reference proteome</keyword>
<reference evidence="1 2" key="1">
    <citation type="journal article" date="2017" name="Genome Biol. Evol.">
        <title>Phytophthora megakarya and P. palmivora, closely related causal agents of cacao black pod rot, underwent increases in genome sizes and gene numbers by different mechanisms.</title>
        <authorList>
            <person name="Ali S.S."/>
            <person name="Shao J."/>
            <person name="Lary D.J."/>
            <person name="Kronmiller B."/>
            <person name="Shen D."/>
            <person name="Strem M.D."/>
            <person name="Amoako-Attah I."/>
            <person name="Akrofi A.Y."/>
            <person name="Begoude B.A."/>
            <person name="Ten Hoopen G.M."/>
            <person name="Coulibaly K."/>
            <person name="Kebe B.I."/>
            <person name="Melnick R.L."/>
            <person name="Guiltinan M.J."/>
            <person name="Tyler B.M."/>
            <person name="Meinhardt L.W."/>
            <person name="Bailey B.A."/>
        </authorList>
    </citation>
    <scope>NUCLEOTIDE SEQUENCE [LARGE SCALE GENOMIC DNA]</scope>
    <source>
        <strain evidence="2">sbr112.9</strain>
    </source>
</reference>
<dbReference type="Proteomes" id="UP000237271">
    <property type="component" value="Unassembled WGS sequence"/>
</dbReference>
<evidence type="ECO:0000313" key="1">
    <source>
        <dbReference type="EMBL" id="POM69724.1"/>
    </source>
</evidence>
<proteinExistence type="predicted"/>